<accession>A0A975WE88</accession>
<evidence type="ECO:0000313" key="2">
    <source>
        <dbReference type="Proteomes" id="UP000182932"/>
    </source>
</evidence>
<dbReference type="EMBL" id="FNYY01000022">
    <property type="protein sequence ID" value="SEK06125.1"/>
    <property type="molecule type" value="Genomic_DNA"/>
</dbReference>
<dbReference type="AlphaFoldDB" id="A0A975WE88"/>
<evidence type="ECO:0000313" key="1">
    <source>
        <dbReference type="EMBL" id="SEK06125.1"/>
    </source>
</evidence>
<dbReference type="RefSeq" id="WP_074839178.1">
    <property type="nucleotide sequence ID" value="NZ_CATMKJ010000015.1"/>
</dbReference>
<reference evidence="1 2" key="1">
    <citation type="submission" date="2016-10" db="EMBL/GenBank/DDBJ databases">
        <authorList>
            <person name="Varghese N."/>
            <person name="Submissions S."/>
        </authorList>
    </citation>
    <scope>NUCLEOTIDE SEQUENCE [LARGE SCALE GENOMIC DNA]</scope>
    <source>
        <strain evidence="1 2">FF3</strain>
    </source>
</reference>
<protein>
    <submittedName>
        <fullName evidence="1">Uncharacterized protein</fullName>
    </submittedName>
</protein>
<organism evidence="1 2">
    <name type="scientific">Marinovum algicola</name>
    <dbReference type="NCBI Taxonomy" id="42444"/>
    <lineage>
        <taxon>Bacteria</taxon>
        <taxon>Pseudomonadati</taxon>
        <taxon>Pseudomonadota</taxon>
        <taxon>Alphaproteobacteria</taxon>
        <taxon>Rhodobacterales</taxon>
        <taxon>Roseobacteraceae</taxon>
        <taxon>Marinovum</taxon>
    </lineage>
</organism>
<sequence>MPRDFYFTPPHTAFVLANAAAICSSASLLGGPVAKARVHRLIDDMSLAPPLTSRLKRELGALEELLSLEKVQDFDSVEAERFALIDPSDPVVEDICLLLDGLRHARAQTADIPA</sequence>
<dbReference type="GeneID" id="80820546"/>
<keyword evidence="2" id="KW-1185">Reference proteome</keyword>
<gene>
    <name evidence="1" type="ORF">SAMN04487940_12271</name>
</gene>
<proteinExistence type="predicted"/>
<comment type="caution">
    <text evidence="1">The sequence shown here is derived from an EMBL/GenBank/DDBJ whole genome shotgun (WGS) entry which is preliminary data.</text>
</comment>
<dbReference type="Proteomes" id="UP000182932">
    <property type="component" value="Unassembled WGS sequence"/>
</dbReference>
<name>A0A975WE88_9RHOB</name>